<dbReference type="GO" id="GO:0003729">
    <property type="term" value="F:mRNA binding"/>
    <property type="evidence" value="ECO:0007669"/>
    <property type="project" value="TreeGrafter"/>
</dbReference>
<dbReference type="InterPro" id="IPR036735">
    <property type="entry name" value="NGN_dom_sf"/>
</dbReference>
<feature type="domain" description="NusG-like N-terminal" evidence="10">
    <location>
        <begin position="205"/>
        <end position="294"/>
    </location>
</feature>
<keyword evidence="4 8" id="KW-0804">Transcription</keyword>
<evidence type="ECO:0000313" key="13">
    <source>
        <dbReference type="Proteomes" id="UP000182334"/>
    </source>
</evidence>
<dbReference type="InterPro" id="IPR014722">
    <property type="entry name" value="Rib_uL2_dom2"/>
</dbReference>
<dbReference type="CDD" id="cd06084">
    <property type="entry name" value="KOW_Spt5_4"/>
    <property type="match status" value="1"/>
</dbReference>
<feature type="domain" description="KOW" evidence="11">
    <location>
        <begin position="636"/>
        <end position="662"/>
    </location>
</feature>
<dbReference type="CDD" id="cd06085">
    <property type="entry name" value="KOW_Spt5_5"/>
    <property type="match status" value="1"/>
</dbReference>
<dbReference type="Pfam" id="PF23290">
    <property type="entry name" value="KOW5_SPT5"/>
    <property type="match status" value="1"/>
</dbReference>
<dbReference type="Pfam" id="PF11942">
    <property type="entry name" value="Spt5_N"/>
    <property type="match status" value="1"/>
</dbReference>
<organism evidence="12 13">
    <name type="scientific">Sungouiella intermedia</name>
    <dbReference type="NCBI Taxonomy" id="45354"/>
    <lineage>
        <taxon>Eukaryota</taxon>
        <taxon>Fungi</taxon>
        <taxon>Dikarya</taxon>
        <taxon>Ascomycota</taxon>
        <taxon>Saccharomycotina</taxon>
        <taxon>Pichiomycetes</taxon>
        <taxon>Metschnikowiaceae</taxon>
        <taxon>Sungouiella</taxon>
    </lineage>
</organism>
<evidence type="ECO:0000256" key="4">
    <source>
        <dbReference type="ARBA" id="ARBA00023163"/>
    </source>
</evidence>
<dbReference type="InterPro" id="IPR008991">
    <property type="entry name" value="Translation_prot_SH3-like_sf"/>
</dbReference>
<evidence type="ECO:0000256" key="3">
    <source>
        <dbReference type="ARBA" id="ARBA00020181"/>
    </source>
</evidence>
<dbReference type="SMART" id="SM00738">
    <property type="entry name" value="NGN"/>
    <property type="match status" value="1"/>
</dbReference>
<feature type="region of interest" description="Disordered" evidence="9">
    <location>
        <begin position="791"/>
        <end position="836"/>
    </location>
</feature>
<proteinExistence type="inferred from homology"/>
<dbReference type="Pfam" id="PF23284">
    <property type="entry name" value="KOW2_Spt5"/>
    <property type="match status" value="1"/>
</dbReference>
<comment type="subcellular location">
    <subcellularLocation>
        <location evidence="1 8">Nucleus</location>
    </subcellularLocation>
</comment>
<dbReference type="Gene3D" id="3.30.70.940">
    <property type="entry name" value="NusG, N-terminal domain"/>
    <property type="match status" value="1"/>
</dbReference>
<dbReference type="InterPro" id="IPR039385">
    <property type="entry name" value="NGN_Euk"/>
</dbReference>
<dbReference type="OrthoDB" id="28901at2759"/>
<dbReference type="InterPro" id="IPR017071">
    <property type="entry name" value="TF_Spt5_eukaryote"/>
</dbReference>
<dbReference type="Proteomes" id="UP000182334">
    <property type="component" value="Chromosome VII"/>
</dbReference>
<comment type="similarity">
    <text evidence="2 8">Belongs to the SPT5 family.</text>
</comment>
<evidence type="ECO:0000256" key="1">
    <source>
        <dbReference type="ARBA" id="ARBA00004123"/>
    </source>
</evidence>
<comment type="function">
    <text evidence="6 8">The SPT4-SPT5 complex mediates both activation and inhibition of transcription elongation, and plays a role in pre-mRNA processing. This complex seems to be important for the stability of the RNA polymerase II elongation machinery on the chromatin template but not for the inherent ability of this machinery to translocate down the gene.</text>
</comment>
<dbReference type="InterPro" id="IPR005824">
    <property type="entry name" value="KOW"/>
</dbReference>
<dbReference type="CDD" id="cd09888">
    <property type="entry name" value="NGN_Euk"/>
    <property type="match status" value="1"/>
</dbReference>
<feature type="domain" description="KOW" evidence="11">
    <location>
        <begin position="511"/>
        <end position="538"/>
    </location>
</feature>
<evidence type="ECO:0000256" key="8">
    <source>
        <dbReference type="PIRNR" id="PIRNR036945"/>
    </source>
</evidence>
<dbReference type="GO" id="GO:0032784">
    <property type="term" value="P:regulation of DNA-templated transcription elongation"/>
    <property type="evidence" value="ECO:0007669"/>
    <property type="project" value="InterPro"/>
</dbReference>
<sequence length="1011" mass="108507">MSDVPQNLKQEDTSLGVKRVRDESDSELETSVPPSAPSLPTKEDSVKFDDDDNSDADQSQGVNEQGEEGNDVDEDEEDEDDDEDDDDVSLSRKAKRRRANQFLDIEAEVDDEEEDELDEDDEEAELLREQFISDEHVDKGEVPDANDDRLHRQYDQRRQQAEDQDAEELAETLKQRYRKTHTVYRGDTTASGTVSQKLLMPSINDPAIFAIRCSPGREKDLVRKLYEKKRTLARLARPLDILSVFQRDSFKGYIYIEAKKPEAIERALTGMVNVYAKQRIIVPVSEYPDLLKQVKSSDVEIVPGIYIRITRGKYKGDLAIVDNLSENGLEVRCKLVPRLDYGKNDDISADGKRVKLKVRPIPRLFNEQEARMYDGDFLQPGRGPRSYIYRGDEYMEGFLFKDFKLQFIQTKDVHPTLEELDRFQTGNAEEDGLDLAAVAASLKNSKNQGTGQVSSFQPGDNVEVRRGEQAKTVGKVLSVSLNEVTMIVTDSGDLKFVNQELTVPANDLRKVFTPGDHVKVIEGKHADQTGLVIKIDGDSVVLLSDQTKEDVRVFANYLIKATDTSSSADIVNSKYEIKNLVQLNASTVGTIVKAEKGLYGVLTSDGRLVSVKPTGIASKLALTRREQVATDRNGLSINVGDTVKENGGDKRKEGVILHIYKSTLFVESHELQENLGIFVTNALNVSTVSTKNSMVSKTLGPDLSRMNPNLKLAPVATPGVKVRAGGRDKLLYKDVVVNNGNYKGLMGKVVETDDVDARIELHTKSKKIKVNKTKLSVMIRGESIPYLRFIGASDGPRHPQGSSSGPAFSSGARSAWGGATPAVNSTGGASTWGGKTPAINAGGASAWGSSGGASAWGSTGGGASAWGSSGNASTWGGNASGGASAWGSGGGAGGASAWGSGNNGSNSAWGSGNNGGNSAWGSGNNGGNSAWGSKSGGNSSTWGGKSGSSGGKGGRESAWGQSGNSAWGNNNGGSSAWGQNNSGNTSAWGNSNSGKNSGWGKSGGNSSWGSK</sequence>
<feature type="region of interest" description="Disordered" evidence="9">
    <location>
        <begin position="906"/>
        <end position="1011"/>
    </location>
</feature>
<dbReference type="Pfam" id="PF03439">
    <property type="entry name" value="Spt5-NGN"/>
    <property type="match status" value="1"/>
</dbReference>
<dbReference type="CDD" id="cd06081">
    <property type="entry name" value="KOW_Spt5_1"/>
    <property type="match status" value="1"/>
</dbReference>
<evidence type="ECO:0000256" key="9">
    <source>
        <dbReference type="SAM" id="MobiDB-lite"/>
    </source>
</evidence>
<dbReference type="AlphaFoldDB" id="A0A1L0DPL7"/>
<reference evidence="12 13" key="1">
    <citation type="submission" date="2016-10" db="EMBL/GenBank/DDBJ databases">
        <authorList>
            <person name="de Groot N.N."/>
        </authorList>
    </citation>
    <scope>NUCLEOTIDE SEQUENCE [LARGE SCALE GENOMIC DNA]</scope>
    <source>
        <strain evidence="12 13">CBS 141442</strain>
    </source>
</reference>
<feature type="domain" description="KOW" evidence="11">
    <location>
        <begin position="455"/>
        <end position="482"/>
    </location>
</feature>
<evidence type="ECO:0000256" key="7">
    <source>
        <dbReference type="ARBA" id="ARBA00025870"/>
    </source>
</evidence>
<feature type="compositionally biased region" description="Low complexity" evidence="9">
    <location>
        <begin position="906"/>
        <end position="943"/>
    </location>
</feature>
<dbReference type="PANTHER" id="PTHR11125">
    <property type="entry name" value="SUPPRESSOR OF TY 5"/>
    <property type="match status" value="1"/>
</dbReference>
<dbReference type="InterPro" id="IPR005100">
    <property type="entry name" value="NGN-domain"/>
</dbReference>
<accession>A0A1L0DPL7</accession>
<dbReference type="GO" id="GO:0000785">
    <property type="term" value="C:chromatin"/>
    <property type="evidence" value="ECO:0007669"/>
    <property type="project" value="UniProtKB-ARBA"/>
</dbReference>
<feature type="domain" description="KOW" evidence="11">
    <location>
        <begin position="300"/>
        <end position="327"/>
    </location>
</feature>
<dbReference type="InterPro" id="IPR022581">
    <property type="entry name" value="Spt5_N"/>
</dbReference>
<dbReference type="Pfam" id="PF23042">
    <property type="entry name" value="KOW1_SPT5"/>
    <property type="match status" value="1"/>
</dbReference>
<evidence type="ECO:0000259" key="11">
    <source>
        <dbReference type="SMART" id="SM00739"/>
    </source>
</evidence>
<dbReference type="InterPro" id="IPR006645">
    <property type="entry name" value="NGN-like_dom"/>
</dbReference>
<dbReference type="GO" id="GO:0032044">
    <property type="term" value="C:DSIF complex"/>
    <property type="evidence" value="ECO:0007669"/>
    <property type="project" value="TreeGrafter"/>
</dbReference>
<dbReference type="InterPro" id="IPR041973">
    <property type="entry name" value="KOW_Spt5_1"/>
</dbReference>
<dbReference type="InterPro" id="IPR057936">
    <property type="entry name" value="KOWx_Spt5"/>
</dbReference>
<dbReference type="EMBL" id="LT635762">
    <property type="protein sequence ID" value="SGZ57800.1"/>
    <property type="molecule type" value="Genomic_DNA"/>
</dbReference>
<dbReference type="InterPro" id="IPR041976">
    <property type="entry name" value="KOW_Spt5_3"/>
</dbReference>
<dbReference type="GO" id="GO:0006368">
    <property type="term" value="P:transcription elongation by RNA polymerase II"/>
    <property type="evidence" value="ECO:0007669"/>
    <property type="project" value="TreeGrafter"/>
</dbReference>
<evidence type="ECO:0000256" key="6">
    <source>
        <dbReference type="ARBA" id="ARBA00024691"/>
    </source>
</evidence>
<dbReference type="Pfam" id="PF23291">
    <property type="entry name" value="KOW4_SPT5"/>
    <property type="match status" value="1"/>
</dbReference>
<dbReference type="InterPro" id="IPR039659">
    <property type="entry name" value="SPT5"/>
</dbReference>
<gene>
    <name evidence="12" type="ORF">SAMEA4029010_CIC11G00000001859</name>
</gene>
<dbReference type="CDD" id="cd06083">
    <property type="entry name" value="KOW_Spt5_3"/>
    <property type="match status" value="1"/>
</dbReference>
<dbReference type="SUPFAM" id="SSF50104">
    <property type="entry name" value="Translation proteins SH3-like domain"/>
    <property type="match status" value="1"/>
</dbReference>
<feature type="compositionally biased region" description="Low complexity" evidence="9">
    <location>
        <begin position="846"/>
        <end position="857"/>
    </location>
</feature>
<dbReference type="FunFam" id="2.30.30.30:FF:000018">
    <property type="entry name" value="Transcription elongation factor SPT5"/>
    <property type="match status" value="1"/>
</dbReference>
<dbReference type="SMART" id="SM00739">
    <property type="entry name" value="KOW"/>
    <property type="match status" value="5"/>
</dbReference>
<dbReference type="Pfam" id="PF23037">
    <property type="entry name" value="KOWx_SPT5"/>
    <property type="match status" value="1"/>
</dbReference>
<feature type="region of interest" description="Disordered" evidence="9">
    <location>
        <begin position="846"/>
        <end position="865"/>
    </location>
</feature>
<dbReference type="InterPro" id="IPR041978">
    <property type="entry name" value="KOW_Spt5_5"/>
</dbReference>
<evidence type="ECO:0000313" key="12">
    <source>
        <dbReference type="EMBL" id="SGZ57800.1"/>
    </source>
</evidence>
<evidence type="ECO:0000256" key="2">
    <source>
        <dbReference type="ARBA" id="ARBA00006956"/>
    </source>
</evidence>
<dbReference type="PIRSF" id="PIRSF036945">
    <property type="entry name" value="Spt5"/>
    <property type="match status" value="1"/>
</dbReference>
<comment type="subunit">
    <text evidence="7">Component of the SPT4-SPT5 complex. Interacts with RNA polymerase II.</text>
</comment>
<feature type="compositionally biased region" description="Acidic residues" evidence="9">
    <location>
        <begin position="105"/>
        <end position="123"/>
    </location>
</feature>
<dbReference type="InterPro" id="IPR041975">
    <property type="entry name" value="KOW_Spt5_2"/>
</dbReference>
<feature type="compositionally biased region" description="Low complexity" evidence="9">
    <location>
        <begin position="960"/>
        <end position="1011"/>
    </location>
</feature>
<feature type="region of interest" description="Disordered" evidence="9">
    <location>
        <begin position="1"/>
        <end position="123"/>
    </location>
</feature>
<dbReference type="PANTHER" id="PTHR11125:SF7">
    <property type="entry name" value="TRANSCRIPTION ELONGATION FACTOR SPT5"/>
    <property type="match status" value="1"/>
</dbReference>
<dbReference type="FunFam" id="3.30.70.940:FF:000005">
    <property type="entry name" value="Transcription elongation factor SPT5"/>
    <property type="match status" value="1"/>
</dbReference>
<dbReference type="GO" id="GO:0006357">
    <property type="term" value="P:regulation of transcription by RNA polymerase II"/>
    <property type="evidence" value="ECO:0007669"/>
    <property type="project" value="InterPro"/>
</dbReference>
<name>A0A1L0DPL7_9ASCO</name>
<dbReference type="InterPro" id="IPR041977">
    <property type="entry name" value="KOW_Spt5_4"/>
</dbReference>
<feature type="compositionally biased region" description="Low complexity" evidence="9">
    <location>
        <begin position="801"/>
        <end position="815"/>
    </location>
</feature>
<feature type="compositionally biased region" description="Acidic residues" evidence="9">
    <location>
        <begin position="65"/>
        <end position="88"/>
    </location>
</feature>
<dbReference type="Gene3D" id="2.30.30.30">
    <property type="match status" value="3"/>
</dbReference>
<dbReference type="CDD" id="cd06082">
    <property type="entry name" value="KOW_Spt5_2"/>
    <property type="match status" value="1"/>
</dbReference>
<protein>
    <recommendedName>
        <fullName evidence="3 8">Transcription elongation factor SPT5</fullName>
    </recommendedName>
</protein>
<dbReference type="Pfam" id="PF00467">
    <property type="entry name" value="KOW"/>
    <property type="match status" value="1"/>
</dbReference>
<feature type="domain" description="KOW" evidence="11">
    <location>
        <begin position="728"/>
        <end position="755"/>
    </location>
</feature>
<dbReference type="STRING" id="45354.A0A1L0DPL7"/>
<keyword evidence="13" id="KW-1185">Reference proteome</keyword>
<keyword evidence="5 8" id="KW-0539">Nucleus</keyword>
<evidence type="ECO:0000259" key="10">
    <source>
        <dbReference type="SMART" id="SM00738"/>
    </source>
</evidence>
<evidence type="ECO:0000256" key="5">
    <source>
        <dbReference type="ARBA" id="ARBA00023242"/>
    </source>
</evidence>